<dbReference type="Proteomes" id="UP000294854">
    <property type="component" value="Unassembled WGS sequence"/>
</dbReference>
<dbReference type="PROSITE" id="PS01229">
    <property type="entry name" value="COF_2"/>
    <property type="match status" value="1"/>
</dbReference>
<dbReference type="InterPro" id="IPR000150">
    <property type="entry name" value="Cof"/>
</dbReference>
<dbReference type="SFLD" id="SFLDS00003">
    <property type="entry name" value="Haloacid_Dehalogenase"/>
    <property type="match status" value="1"/>
</dbReference>
<organism evidence="1 2">
    <name type="scientific">Secundilactobacillus malefermentans</name>
    <dbReference type="NCBI Taxonomy" id="176292"/>
    <lineage>
        <taxon>Bacteria</taxon>
        <taxon>Bacillati</taxon>
        <taxon>Bacillota</taxon>
        <taxon>Bacilli</taxon>
        <taxon>Lactobacillales</taxon>
        <taxon>Lactobacillaceae</taxon>
        <taxon>Secundilactobacillus</taxon>
    </lineage>
</organism>
<dbReference type="Pfam" id="PF08282">
    <property type="entry name" value="Hydrolase_3"/>
    <property type="match status" value="1"/>
</dbReference>
<sequence length="270" mass="30329">MIKMIATDMDGTFLKDNRMFNQPRFQKLLTQMNQAEIHFVAASGNQLIHLKETFADIKGEVTYVAENGAVIAVNDQIIQSEVIPSELWKKAINWVMSEPAFAEVHVILSGKNGAYTELKSDSTRFGESSYFYSKFNSVTDLMTVSDDIYKVDLTWEDEDVRAKEKLFNETFSGKLRATSSGLGGLDVILPHVHKAYALKQLQKEWQVSPAETLTFGDSGNDIEMLRMAKYGYAMKNAAPEVLTIAPFVTKWDNNDEGVLNTIAEYIDDKG</sequence>
<dbReference type="GO" id="GO:0000287">
    <property type="term" value="F:magnesium ion binding"/>
    <property type="evidence" value="ECO:0007669"/>
    <property type="project" value="TreeGrafter"/>
</dbReference>
<protein>
    <submittedName>
        <fullName evidence="1">Uncharacterized protein</fullName>
    </submittedName>
</protein>
<accession>A0A4R5NH01</accession>
<evidence type="ECO:0000313" key="1">
    <source>
        <dbReference type="EMBL" id="TDG72952.1"/>
    </source>
</evidence>
<evidence type="ECO:0000313" key="2">
    <source>
        <dbReference type="Proteomes" id="UP000294854"/>
    </source>
</evidence>
<dbReference type="GO" id="GO:0016791">
    <property type="term" value="F:phosphatase activity"/>
    <property type="evidence" value="ECO:0007669"/>
    <property type="project" value="TreeGrafter"/>
</dbReference>
<dbReference type="PANTHER" id="PTHR10000:SF53">
    <property type="entry name" value="5-AMINO-6-(5-PHOSPHO-D-RIBITYLAMINO)URACIL PHOSPHATASE YBJI-RELATED"/>
    <property type="match status" value="1"/>
</dbReference>
<dbReference type="GO" id="GO:0005829">
    <property type="term" value="C:cytosol"/>
    <property type="evidence" value="ECO:0007669"/>
    <property type="project" value="TreeGrafter"/>
</dbReference>
<dbReference type="InterPro" id="IPR023214">
    <property type="entry name" value="HAD_sf"/>
</dbReference>
<dbReference type="STRING" id="1122149.FD44_GL001097"/>
<dbReference type="NCBIfam" id="TIGR01484">
    <property type="entry name" value="HAD-SF-IIB"/>
    <property type="match status" value="1"/>
</dbReference>
<dbReference type="AlphaFoldDB" id="A0A4R5NH01"/>
<dbReference type="Gene3D" id="3.40.50.1000">
    <property type="entry name" value="HAD superfamily/HAD-like"/>
    <property type="match status" value="1"/>
</dbReference>
<dbReference type="SUPFAM" id="SSF56784">
    <property type="entry name" value="HAD-like"/>
    <property type="match status" value="1"/>
</dbReference>
<dbReference type="EMBL" id="PUFO01000094">
    <property type="protein sequence ID" value="TDG72952.1"/>
    <property type="molecule type" value="Genomic_DNA"/>
</dbReference>
<name>A0A4R5NH01_9LACO</name>
<dbReference type="CDD" id="cd07518">
    <property type="entry name" value="HAD_YbiV-Like"/>
    <property type="match status" value="1"/>
</dbReference>
<dbReference type="NCBIfam" id="TIGR00099">
    <property type="entry name" value="Cof-subfamily"/>
    <property type="match status" value="1"/>
</dbReference>
<dbReference type="Gene3D" id="3.30.1240.10">
    <property type="match status" value="1"/>
</dbReference>
<reference evidence="1 2" key="1">
    <citation type="journal article" date="2019" name="Appl. Microbiol. Biotechnol.">
        <title>Uncovering carbohydrate metabolism through a genotype-phenotype association study of 56 lactic acid bacteria genomes.</title>
        <authorList>
            <person name="Buron-Moles G."/>
            <person name="Chailyan A."/>
            <person name="Dolejs I."/>
            <person name="Forster J."/>
            <person name="Miks M.H."/>
        </authorList>
    </citation>
    <scope>NUCLEOTIDE SEQUENCE [LARGE SCALE GENOMIC DNA]</scope>
    <source>
        <strain evidence="1 2">ATCC 49373</strain>
    </source>
</reference>
<dbReference type="InterPro" id="IPR036412">
    <property type="entry name" value="HAD-like_sf"/>
</dbReference>
<keyword evidence="2" id="KW-1185">Reference proteome</keyword>
<dbReference type="SFLD" id="SFLDG01140">
    <property type="entry name" value="C2.B:_Phosphomannomutase_and_P"/>
    <property type="match status" value="1"/>
</dbReference>
<comment type="caution">
    <text evidence="1">The sequence shown here is derived from an EMBL/GenBank/DDBJ whole genome shotgun (WGS) entry which is preliminary data.</text>
</comment>
<gene>
    <name evidence="1" type="ORF">C5L31_000277</name>
</gene>
<dbReference type="PANTHER" id="PTHR10000">
    <property type="entry name" value="PHOSPHOSERINE PHOSPHATASE"/>
    <property type="match status" value="1"/>
</dbReference>
<proteinExistence type="predicted"/>
<dbReference type="InterPro" id="IPR006379">
    <property type="entry name" value="HAD-SF_hydro_IIB"/>
</dbReference>